<feature type="transmembrane region" description="Helical" evidence="11">
    <location>
        <begin position="12"/>
        <end position="35"/>
    </location>
</feature>
<dbReference type="RefSeq" id="WP_131904644.1">
    <property type="nucleotide sequence ID" value="NZ_BAAAFU010000008.1"/>
</dbReference>
<evidence type="ECO:0000256" key="9">
    <source>
        <dbReference type="ARBA" id="ARBA00023136"/>
    </source>
</evidence>
<keyword evidence="8 11" id="KW-1133">Transmembrane helix</keyword>
<sequence length="301" mass="32755">MSATIQTKTKLPGFISLLLVIALGFSLAKLMWLVLTPAPKIGTFTSSDAGNLITPQTQINYGKRIADQHIFGEVKVKPVAAPVTKQTTTKKAVVAPTKLNLKLHGIVAYKSKEGFALISAANGPQKVYGKGEKIQEGVTVSDIFPEKVVLDNRGKTEELLLPVNKASTKSRRQTSSVPLPGSETQKKPKRSPIAAPNSTPPDLTQLRQDIITNPTKLMDIVRPSPAIVDGQFIGFRIRPGKQRKMFNQLNFRSNDIITEVNGIVLDDQNKGAMVLNELSQASSISVKVKRGSQEILIDHAF</sequence>
<proteinExistence type="inferred from homology"/>
<comment type="similarity">
    <text evidence="2">Belongs to the GSP C family.</text>
</comment>
<feature type="compositionally biased region" description="Polar residues" evidence="10">
    <location>
        <begin position="196"/>
        <end position="206"/>
    </location>
</feature>
<dbReference type="SUPFAM" id="SSF50156">
    <property type="entry name" value="PDZ domain-like"/>
    <property type="match status" value="1"/>
</dbReference>
<dbReference type="InterPro" id="IPR001639">
    <property type="entry name" value="T2SS_protein-GspC"/>
</dbReference>
<dbReference type="GO" id="GO:0015627">
    <property type="term" value="C:type II protein secretion system complex"/>
    <property type="evidence" value="ECO:0007669"/>
    <property type="project" value="InterPro"/>
</dbReference>
<keyword evidence="6 11" id="KW-0812">Transmembrane</keyword>
<dbReference type="EMBL" id="SMFQ01000002">
    <property type="protein sequence ID" value="TCJ88980.1"/>
    <property type="molecule type" value="Genomic_DNA"/>
</dbReference>
<keyword evidence="9 11" id="KW-0472">Membrane</keyword>
<dbReference type="Gene3D" id="2.30.30.830">
    <property type="match status" value="1"/>
</dbReference>
<keyword evidence="14" id="KW-1185">Reference proteome</keyword>
<feature type="domain" description="Type II secretion system protein GspC N-terminal" evidence="12">
    <location>
        <begin position="17"/>
        <end position="161"/>
    </location>
</feature>
<name>A0A4R1F644_9GAMM</name>
<keyword evidence="7" id="KW-0653">Protein transport</keyword>
<dbReference type="Pfam" id="PF11356">
    <property type="entry name" value="T2SSC"/>
    <property type="match status" value="1"/>
</dbReference>
<dbReference type="OrthoDB" id="1491375at2"/>
<gene>
    <name evidence="13" type="ORF">EV695_0841</name>
</gene>
<keyword evidence="5" id="KW-0997">Cell inner membrane</keyword>
<comment type="caution">
    <text evidence="13">The sequence shown here is derived from an EMBL/GenBank/DDBJ whole genome shotgun (WGS) entry which is preliminary data.</text>
</comment>
<keyword evidence="4" id="KW-1003">Cell membrane</keyword>
<evidence type="ECO:0000256" key="1">
    <source>
        <dbReference type="ARBA" id="ARBA00004533"/>
    </source>
</evidence>
<dbReference type="InterPro" id="IPR024961">
    <property type="entry name" value="T2SS_GspC_N"/>
</dbReference>
<accession>A0A4R1F644</accession>
<dbReference type="GO" id="GO:0005886">
    <property type="term" value="C:plasma membrane"/>
    <property type="evidence" value="ECO:0007669"/>
    <property type="project" value="UniProtKB-SubCell"/>
</dbReference>
<evidence type="ECO:0000256" key="7">
    <source>
        <dbReference type="ARBA" id="ARBA00022927"/>
    </source>
</evidence>
<organism evidence="13 14">
    <name type="scientific">Cocleimonas flava</name>
    <dbReference type="NCBI Taxonomy" id="634765"/>
    <lineage>
        <taxon>Bacteria</taxon>
        <taxon>Pseudomonadati</taxon>
        <taxon>Pseudomonadota</taxon>
        <taxon>Gammaproteobacteria</taxon>
        <taxon>Thiotrichales</taxon>
        <taxon>Thiotrichaceae</taxon>
        <taxon>Cocleimonas</taxon>
    </lineage>
</organism>
<evidence type="ECO:0000313" key="13">
    <source>
        <dbReference type="EMBL" id="TCJ88980.1"/>
    </source>
</evidence>
<dbReference type="GO" id="GO:0015628">
    <property type="term" value="P:protein secretion by the type II secretion system"/>
    <property type="evidence" value="ECO:0007669"/>
    <property type="project" value="InterPro"/>
</dbReference>
<evidence type="ECO:0000256" key="3">
    <source>
        <dbReference type="ARBA" id="ARBA00022448"/>
    </source>
</evidence>
<evidence type="ECO:0000256" key="4">
    <source>
        <dbReference type="ARBA" id="ARBA00022475"/>
    </source>
</evidence>
<dbReference type="AlphaFoldDB" id="A0A4R1F644"/>
<evidence type="ECO:0000256" key="8">
    <source>
        <dbReference type="ARBA" id="ARBA00022989"/>
    </source>
</evidence>
<evidence type="ECO:0000313" key="14">
    <source>
        <dbReference type="Proteomes" id="UP000294887"/>
    </source>
</evidence>
<keyword evidence="3" id="KW-0813">Transport</keyword>
<dbReference type="NCBIfam" id="TIGR01713">
    <property type="entry name" value="typeII_sec_gspC"/>
    <property type="match status" value="1"/>
</dbReference>
<evidence type="ECO:0000256" key="6">
    <source>
        <dbReference type="ARBA" id="ARBA00022692"/>
    </source>
</evidence>
<protein>
    <submittedName>
        <fullName evidence="13">Type II secretion system protein C (GspC)</fullName>
    </submittedName>
</protein>
<evidence type="ECO:0000256" key="2">
    <source>
        <dbReference type="ARBA" id="ARBA00007986"/>
    </source>
</evidence>
<evidence type="ECO:0000256" key="5">
    <source>
        <dbReference type="ARBA" id="ARBA00022519"/>
    </source>
</evidence>
<dbReference type="Proteomes" id="UP000294887">
    <property type="component" value="Unassembled WGS sequence"/>
</dbReference>
<evidence type="ECO:0000259" key="12">
    <source>
        <dbReference type="Pfam" id="PF11356"/>
    </source>
</evidence>
<comment type="subcellular location">
    <subcellularLocation>
        <location evidence="1">Cell inner membrane</location>
    </subcellularLocation>
</comment>
<evidence type="ECO:0000256" key="11">
    <source>
        <dbReference type="SAM" id="Phobius"/>
    </source>
</evidence>
<evidence type="ECO:0000256" key="10">
    <source>
        <dbReference type="SAM" id="MobiDB-lite"/>
    </source>
</evidence>
<dbReference type="InterPro" id="IPR036034">
    <property type="entry name" value="PDZ_sf"/>
</dbReference>
<reference evidence="13 14" key="1">
    <citation type="submission" date="2019-03" db="EMBL/GenBank/DDBJ databases">
        <title>Genomic Encyclopedia of Type Strains, Phase IV (KMG-IV): sequencing the most valuable type-strain genomes for metagenomic binning, comparative biology and taxonomic classification.</title>
        <authorList>
            <person name="Goeker M."/>
        </authorList>
    </citation>
    <scope>NUCLEOTIDE SEQUENCE [LARGE SCALE GENOMIC DNA]</scope>
    <source>
        <strain evidence="13 14">DSM 24830</strain>
    </source>
</reference>
<dbReference type="Gene3D" id="2.30.42.10">
    <property type="match status" value="1"/>
</dbReference>
<feature type="region of interest" description="Disordered" evidence="10">
    <location>
        <begin position="162"/>
        <end position="206"/>
    </location>
</feature>